<accession>A0A0V1MRB3</accession>
<name>A0A0V1MRB3_9BILA</name>
<dbReference type="AlphaFoldDB" id="A0A0V1MRB3"/>
<feature type="transmembrane region" description="Helical" evidence="1">
    <location>
        <begin position="6"/>
        <end position="23"/>
    </location>
</feature>
<evidence type="ECO:0000313" key="3">
    <source>
        <dbReference type="Proteomes" id="UP000054843"/>
    </source>
</evidence>
<proteinExistence type="predicted"/>
<keyword evidence="3" id="KW-1185">Reference proteome</keyword>
<comment type="caution">
    <text evidence="2">The sequence shown here is derived from an EMBL/GenBank/DDBJ whole genome shotgun (WGS) entry which is preliminary data.</text>
</comment>
<sequence>MSHICLYQWVLVSFLFDTCSFWIKRIRANFALTNIDFSPQTRQFLAILLKGENASYPYCIVHLDFLPFRHKRKYTRNLSLILHISRMKQCLQ</sequence>
<dbReference type="EMBL" id="JYDO01000052">
    <property type="protein sequence ID" value="KRZ74328.1"/>
    <property type="molecule type" value="Genomic_DNA"/>
</dbReference>
<evidence type="ECO:0000256" key="1">
    <source>
        <dbReference type="SAM" id="Phobius"/>
    </source>
</evidence>
<evidence type="ECO:0000313" key="2">
    <source>
        <dbReference type="EMBL" id="KRZ74328.1"/>
    </source>
</evidence>
<reference evidence="2 3" key="1">
    <citation type="submission" date="2015-01" db="EMBL/GenBank/DDBJ databases">
        <title>Evolution of Trichinella species and genotypes.</title>
        <authorList>
            <person name="Korhonen P.K."/>
            <person name="Edoardo P."/>
            <person name="Giuseppe L.R."/>
            <person name="Gasser R.B."/>
        </authorList>
    </citation>
    <scope>NUCLEOTIDE SEQUENCE [LARGE SCALE GENOMIC DNA]</scope>
    <source>
        <strain evidence="2">ISS1980</strain>
    </source>
</reference>
<protein>
    <submittedName>
        <fullName evidence="2">Uncharacterized protein</fullName>
    </submittedName>
</protein>
<keyword evidence="1" id="KW-1133">Transmembrane helix</keyword>
<organism evidence="2 3">
    <name type="scientific">Trichinella papuae</name>
    <dbReference type="NCBI Taxonomy" id="268474"/>
    <lineage>
        <taxon>Eukaryota</taxon>
        <taxon>Metazoa</taxon>
        <taxon>Ecdysozoa</taxon>
        <taxon>Nematoda</taxon>
        <taxon>Enoplea</taxon>
        <taxon>Dorylaimia</taxon>
        <taxon>Trichinellida</taxon>
        <taxon>Trichinellidae</taxon>
        <taxon>Trichinella</taxon>
    </lineage>
</organism>
<gene>
    <name evidence="2" type="ORF">T10_11905</name>
</gene>
<keyword evidence="1" id="KW-0812">Transmembrane</keyword>
<keyword evidence="1" id="KW-0472">Membrane</keyword>
<dbReference type="Proteomes" id="UP000054843">
    <property type="component" value="Unassembled WGS sequence"/>
</dbReference>